<keyword evidence="1" id="KW-0472">Membrane</keyword>
<dbReference type="AlphaFoldDB" id="A0A2P2C2D6"/>
<accession>A0A2P2C2D6</accession>
<feature type="transmembrane region" description="Helical" evidence="1">
    <location>
        <begin position="12"/>
        <end position="33"/>
    </location>
</feature>
<name>A0A2P2C2D6_9ZZZZ</name>
<feature type="transmembrane region" description="Helical" evidence="1">
    <location>
        <begin position="218"/>
        <end position="238"/>
    </location>
</feature>
<feature type="transmembrane region" description="Helical" evidence="1">
    <location>
        <begin position="53"/>
        <end position="73"/>
    </location>
</feature>
<gene>
    <name evidence="2" type="ORF">NOCA2220073</name>
</gene>
<evidence type="ECO:0000256" key="1">
    <source>
        <dbReference type="SAM" id="Phobius"/>
    </source>
</evidence>
<feature type="transmembrane region" description="Helical" evidence="1">
    <location>
        <begin position="173"/>
        <end position="198"/>
    </location>
</feature>
<feature type="transmembrane region" description="Helical" evidence="1">
    <location>
        <begin position="137"/>
        <end position="161"/>
    </location>
</feature>
<dbReference type="EMBL" id="CZKA01000015">
    <property type="protein sequence ID" value="CUR54882.1"/>
    <property type="molecule type" value="Genomic_DNA"/>
</dbReference>
<protein>
    <submittedName>
        <fullName evidence="2">Putative ABC transporter-like protein</fullName>
    </submittedName>
</protein>
<feature type="transmembrane region" description="Helical" evidence="1">
    <location>
        <begin position="102"/>
        <end position="125"/>
    </location>
</feature>
<keyword evidence="1" id="KW-0812">Transmembrane</keyword>
<keyword evidence="1" id="KW-1133">Transmembrane helix</keyword>
<evidence type="ECO:0000313" key="2">
    <source>
        <dbReference type="EMBL" id="CUR54882.1"/>
    </source>
</evidence>
<organism evidence="2">
    <name type="scientific">metagenome</name>
    <dbReference type="NCBI Taxonomy" id="256318"/>
    <lineage>
        <taxon>unclassified sequences</taxon>
        <taxon>metagenomes</taxon>
    </lineage>
</organism>
<reference evidence="2" key="1">
    <citation type="submission" date="2015-08" db="EMBL/GenBank/DDBJ databases">
        <authorList>
            <person name="Babu N.S."/>
            <person name="Beckwith C.J."/>
            <person name="Beseler K.G."/>
            <person name="Brison A."/>
            <person name="Carone J.V."/>
            <person name="Caskin T.P."/>
            <person name="Diamond M."/>
            <person name="Durham M.E."/>
            <person name="Foxe J.M."/>
            <person name="Go M."/>
            <person name="Henderson B.A."/>
            <person name="Jones I.B."/>
            <person name="McGettigan J.A."/>
            <person name="Micheletti S.J."/>
            <person name="Nasrallah M.E."/>
            <person name="Ortiz D."/>
            <person name="Piller C.R."/>
            <person name="Privatt S.R."/>
            <person name="Schneider S.L."/>
            <person name="Sharp S."/>
            <person name="Smith T.C."/>
            <person name="Stanton J.D."/>
            <person name="Ullery H.E."/>
            <person name="Wilson R.J."/>
            <person name="Serrano M.G."/>
            <person name="Buck G."/>
            <person name="Lee V."/>
            <person name="Wang Y."/>
            <person name="Carvalho R."/>
            <person name="Voegtly L."/>
            <person name="Shi R."/>
            <person name="Duckworth R."/>
            <person name="Johnson A."/>
            <person name="Loviza R."/>
            <person name="Walstead R."/>
            <person name="Shah Z."/>
            <person name="Kiflezghi M."/>
            <person name="Wade K."/>
            <person name="Ball S.L."/>
            <person name="Bradley K.W."/>
            <person name="Asai D.J."/>
            <person name="Bowman C.A."/>
            <person name="Russell D.A."/>
            <person name="Pope W.H."/>
            <person name="Jacobs-Sera D."/>
            <person name="Hendrix R.W."/>
            <person name="Hatfull G.F."/>
        </authorList>
    </citation>
    <scope>NUCLEOTIDE SEQUENCE</scope>
</reference>
<proteinExistence type="predicted"/>
<sequence length="246" mass="24928">MLRFELYKLVTLRSTWVGATLALALSGVLALLLTKVVGGQTDAVSGPVELVQLILRASLPVPVTVAVLAITVVRSELRDGMLRLGLLGFPVRPRVLASKAGAVVVLAVVLGSATACVALITVSFWGSLGAVPASGWLVAIGVQVLVTLGWGLAGLVVGVLVPHLGGGVAALLLVPYAVEPVVAGLLTGQPLVAGLLPFRSLTSAYDALGQSLAAGGSHGWSGLLPFTVLLAVAGAFAVHRFRGLDA</sequence>